<keyword evidence="1" id="KW-0472">Membrane</keyword>
<feature type="transmembrane region" description="Helical" evidence="1">
    <location>
        <begin position="93"/>
        <end position="115"/>
    </location>
</feature>
<gene>
    <name evidence="2" type="ORF">H8708_07880</name>
</gene>
<keyword evidence="3" id="KW-1185">Reference proteome</keyword>
<feature type="transmembrane region" description="Helical" evidence="1">
    <location>
        <begin position="121"/>
        <end position="139"/>
    </location>
</feature>
<evidence type="ECO:0000256" key="1">
    <source>
        <dbReference type="SAM" id="Phobius"/>
    </source>
</evidence>
<feature type="transmembrane region" description="Helical" evidence="1">
    <location>
        <begin position="64"/>
        <end position="81"/>
    </location>
</feature>
<sequence length="261" mass="28535">MEYEFYLDLFFLWVFFLDLLALYLASCLGRIPMRVPGFLAAAAAGSVCNCVLAVFPVLPAAAELFLAAAGIGSLMCWLAFSPGTPGELLKADGLLLGAACILGGSLFSLKEIFWLTDWESLAAASGAAAMAGLFFKRALRERERGRERFLVRLFYRGEQREFKALADSGNRLREPVSGRPVSVVYVGDLKGFCDSVDGVVYIPYRAVGTRAGLLPAVIFEKMEIVWEKRTVEIQRPVVAVAREPLSGDGGFTMLIPEQFVV</sequence>
<comment type="caution">
    <text evidence="2">The sequence shown here is derived from an EMBL/GenBank/DDBJ whole genome shotgun (WGS) entry which is preliminary data.</text>
</comment>
<accession>A0ABR7NSQ7</accession>
<proteinExistence type="predicted"/>
<dbReference type="InterPro" id="IPR005081">
    <property type="entry name" value="SpoIIGA"/>
</dbReference>
<name>A0ABR7NSQ7_9FIRM</name>
<evidence type="ECO:0000313" key="2">
    <source>
        <dbReference type="EMBL" id="MBC8599146.1"/>
    </source>
</evidence>
<keyword evidence="1" id="KW-1133">Transmembrane helix</keyword>
<dbReference type="EMBL" id="JACRTJ010000018">
    <property type="protein sequence ID" value="MBC8599146.1"/>
    <property type="molecule type" value="Genomic_DNA"/>
</dbReference>
<dbReference type="Proteomes" id="UP000647491">
    <property type="component" value="Unassembled WGS sequence"/>
</dbReference>
<dbReference type="Pfam" id="PF03419">
    <property type="entry name" value="Peptidase_U4"/>
    <property type="match status" value="1"/>
</dbReference>
<feature type="transmembrane region" description="Helical" evidence="1">
    <location>
        <begin position="6"/>
        <end position="25"/>
    </location>
</feature>
<keyword evidence="1" id="KW-0812">Transmembrane</keyword>
<organism evidence="2 3">
    <name type="scientific">Enterocloster hominis</name>
    <name type="common">ex Liu et al. 2021</name>
    <dbReference type="NCBI Taxonomy" id="2763663"/>
    <lineage>
        <taxon>Bacteria</taxon>
        <taxon>Bacillati</taxon>
        <taxon>Bacillota</taxon>
        <taxon>Clostridia</taxon>
        <taxon>Lachnospirales</taxon>
        <taxon>Lachnospiraceae</taxon>
        <taxon>Enterocloster</taxon>
    </lineage>
</organism>
<feature type="transmembrane region" description="Helical" evidence="1">
    <location>
        <begin position="37"/>
        <end position="58"/>
    </location>
</feature>
<dbReference type="RefSeq" id="WP_262427493.1">
    <property type="nucleotide sequence ID" value="NZ_JACRTJ010000018.1"/>
</dbReference>
<evidence type="ECO:0000313" key="3">
    <source>
        <dbReference type="Proteomes" id="UP000647491"/>
    </source>
</evidence>
<reference evidence="2 3" key="1">
    <citation type="submission" date="2020-08" db="EMBL/GenBank/DDBJ databases">
        <title>Genome public.</title>
        <authorList>
            <person name="Liu C."/>
            <person name="Sun Q."/>
        </authorList>
    </citation>
    <scope>NUCLEOTIDE SEQUENCE [LARGE SCALE GENOMIC DNA]</scope>
    <source>
        <strain evidence="2 3">BX10</strain>
    </source>
</reference>
<protein>
    <submittedName>
        <fullName evidence="2">Sigma-E processing peptidase SpoIIGA</fullName>
    </submittedName>
</protein>